<name>Q5B1S6_EMENI</name>
<feature type="domain" description="Heterokaryon incompatibility" evidence="2">
    <location>
        <begin position="43"/>
        <end position="187"/>
    </location>
</feature>
<dbReference type="InterPro" id="IPR052895">
    <property type="entry name" value="HetReg/Transcr_Mod"/>
</dbReference>
<reference evidence="4" key="1">
    <citation type="journal article" date="2005" name="Nature">
        <title>Sequencing of Aspergillus nidulans and comparative analysis with A. fumigatus and A. oryzae.</title>
        <authorList>
            <person name="Galagan J.E."/>
            <person name="Calvo S.E."/>
            <person name="Cuomo C."/>
            <person name="Ma L.J."/>
            <person name="Wortman J.R."/>
            <person name="Batzoglou S."/>
            <person name="Lee S.I."/>
            <person name="Basturkmen M."/>
            <person name="Spevak C.C."/>
            <person name="Clutterbuck J."/>
            <person name="Kapitonov V."/>
            <person name="Jurka J."/>
            <person name="Scazzocchio C."/>
            <person name="Farman M."/>
            <person name="Butler J."/>
            <person name="Purcell S."/>
            <person name="Harris S."/>
            <person name="Braus G.H."/>
            <person name="Draht O."/>
            <person name="Busch S."/>
            <person name="D'Enfert C."/>
            <person name="Bouchier C."/>
            <person name="Goldman G.H."/>
            <person name="Bell-Pedersen D."/>
            <person name="Griffiths-Jones S."/>
            <person name="Doonan J.H."/>
            <person name="Yu J."/>
            <person name="Vienken K."/>
            <person name="Pain A."/>
            <person name="Freitag M."/>
            <person name="Selker E.U."/>
            <person name="Archer D.B."/>
            <person name="Penalva M.A."/>
            <person name="Oakley B.R."/>
            <person name="Momany M."/>
            <person name="Tanaka T."/>
            <person name="Kumagai T."/>
            <person name="Asai K."/>
            <person name="Machida M."/>
            <person name="Nierman W.C."/>
            <person name="Denning D.W."/>
            <person name="Caddick M."/>
            <person name="Hynes M."/>
            <person name="Paoletti M."/>
            <person name="Fischer R."/>
            <person name="Miller B."/>
            <person name="Dyer P."/>
            <person name="Sachs M.S."/>
            <person name="Osmani S.A."/>
            <person name="Birren B.W."/>
        </authorList>
    </citation>
    <scope>NUCLEOTIDE SEQUENCE [LARGE SCALE GENOMIC DNA]</scope>
    <source>
        <strain evidence="4">FGSC A4 / ATCC 38163 / CBS 112.46 / NRRL 194 / M139</strain>
    </source>
</reference>
<dbReference type="OrthoDB" id="2157530at2759"/>
<dbReference type="Pfam" id="PF26639">
    <property type="entry name" value="Het-6_barrel"/>
    <property type="match status" value="1"/>
</dbReference>
<feature type="compositionally biased region" description="Low complexity" evidence="1">
    <location>
        <begin position="396"/>
        <end position="407"/>
    </location>
</feature>
<dbReference type="Pfam" id="PF06985">
    <property type="entry name" value="HET"/>
    <property type="match status" value="1"/>
</dbReference>
<dbReference type="InterPro" id="IPR010730">
    <property type="entry name" value="HET"/>
</dbReference>
<dbReference type="RefSeq" id="XP_663108.1">
    <property type="nucleotide sequence ID" value="XM_658016.1"/>
</dbReference>
<dbReference type="AlphaFoldDB" id="Q5B1S6"/>
<keyword evidence="4" id="KW-1185">Reference proteome</keyword>
<evidence type="ECO:0000313" key="3">
    <source>
        <dbReference type="EMBL" id="CBF81783.1"/>
    </source>
</evidence>
<dbReference type="EMBL" id="BN001305">
    <property type="protein sequence ID" value="CBF81783.1"/>
    <property type="molecule type" value="Genomic_DNA"/>
</dbReference>
<dbReference type="Proteomes" id="UP000000560">
    <property type="component" value="Chromosome V"/>
</dbReference>
<evidence type="ECO:0000313" key="4">
    <source>
        <dbReference type="Proteomes" id="UP000000560"/>
    </source>
</evidence>
<accession>Q5B1S6</accession>
<evidence type="ECO:0000256" key="1">
    <source>
        <dbReference type="SAM" id="MobiDB-lite"/>
    </source>
</evidence>
<evidence type="ECO:0000259" key="2">
    <source>
        <dbReference type="Pfam" id="PF06985"/>
    </source>
</evidence>
<dbReference type="eggNOG" id="ENOG502SIQP">
    <property type="taxonomic scope" value="Eukaryota"/>
</dbReference>
<dbReference type="VEuPathDB" id="FungiDB:AN5504"/>
<organism evidence="3 4">
    <name type="scientific">Emericella nidulans (strain FGSC A4 / ATCC 38163 / CBS 112.46 / NRRL 194 / M139)</name>
    <name type="common">Aspergillus nidulans</name>
    <dbReference type="NCBI Taxonomy" id="227321"/>
    <lineage>
        <taxon>Eukaryota</taxon>
        <taxon>Fungi</taxon>
        <taxon>Dikarya</taxon>
        <taxon>Ascomycota</taxon>
        <taxon>Pezizomycotina</taxon>
        <taxon>Eurotiomycetes</taxon>
        <taxon>Eurotiomycetidae</taxon>
        <taxon>Eurotiales</taxon>
        <taxon>Aspergillaceae</taxon>
        <taxon>Aspergillus</taxon>
        <taxon>Aspergillus subgen. Nidulantes</taxon>
    </lineage>
</organism>
<dbReference type="HOGENOM" id="CLU_004184_7_4_1"/>
<sequence length="616" mass="68793">MYSPLDPLRREIRLLYLHPGCFEDRLKCELAVHCLNSPHCPQYEALSYTWGDPASAEDPKNTILVGGSSFAATRNLVSALRHLRHQSGDPICLWADAVCIDQTNFAERSHQVGMMRQIYASAKRVVIWLGEADQESDAVMSALHSIATSGVSYLHGELSHLREDAPRFFLELAERRPWFTRMWIAQELAVASEDPMVVCGMKSVSWSTFVKAWKVISRELFTEIGMVRPIPRAEEDMADRQPPDTGDDLEVLAMLKIDVLDELRQAVQRNGGQPLRQLLWISRTSLSTDPRDRVYALLGLMHVSDDTDVTTILADYSKPTWAVYADAMEHIFSSGQGPYCLSYLFLPGVDTVLPWTPMATSSDEEQAYLPTWVPDFSRQTSDSTTKPSGITFQPPANRGGASGAGANCHNGQRVSDRVLKVEGLWIDTIQETIPLGTSMDEVLASLPRIQATAMQAKERPCRFEQPVAALIEQFKRKEPLWRMLISNKKYMSGYDEAPLAYEDMYLQLTEYPRVTKNNRTQYEKCLVEGLGQKAFFTTNCGLVGTCVPDSRAGDIAVVLFGSPIPFILRPLPAGTNGQSQMYALIGASYLSGIMDGEMVDELYCEDLIDSTTFLIT</sequence>
<feature type="region of interest" description="Disordered" evidence="1">
    <location>
        <begin position="378"/>
        <end position="408"/>
    </location>
</feature>
<dbReference type="InParanoid" id="Q5B1S6"/>
<dbReference type="KEGG" id="ani:ANIA_05504"/>
<dbReference type="OMA" id="CEDLMDS"/>
<feature type="compositionally biased region" description="Polar residues" evidence="1">
    <location>
        <begin position="378"/>
        <end position="391"/>
    </location>
</feature>
<protein>
    <submittedName>
        <fullName evidence="3">HET domain protein (AFU_orthologue AFUA_8G01020)</fullName>
    </submittedName>
</protein>
<gene>
    <name evidence="3" type="ORF">ANIA_05504</name>
</gene>
<dbReference type="PANTHER" id="PTHR24148">
    <property type="entry name" value="ANKYRIN REPEAT DOMAIN-CONTAINING PROTEIN 39 HOMOLOG-RELATED"/>
    <property type="match status" value="1"/>
</dbReference>
<reference evidence="4" key="2">
    <citation type="journal article" date="2009" name="Fungal Genet. Biol.">
        <title>The 2008 update of the Aspergillus nidulans genome annotation: a community effort.</title>
        <authorList>
            <person name="Wortman J.R."/>
            <person name="Gilsenan J.M."/>
            <person name="Joardar V."/>
            <person name="Deegan J."/>
            <person name="Clutterbuck J."/>
            <person name="Andersen M.R."/>
            <person name="Archer D."/>
            <person name="Bencina M."/>
            <person name="Braus G."/>
            <person name="Coutinho P."/>
            <person name="von Dohren H."/>
            <person name="Doonan J."/>
            <person name="Driessen A.J."/>
            <person name="Durek P."/>
            <person name="Espeso E."/>
            <person name="Fekete E."/>
            <person name="Flipphi M."/>
            <person name="Estrada C.G."/>
            <person name="Geysens S."/>
            <person name="Goldman G."/>
            <person name="de Groot P.W."/>
            <person name="Hansen K."/>
            <person name="Harris S.D."/>
            <person name="Heinekamp T."/>
            <person name="Helmstaedt K."/>
            <person name="Henrissat B."/>
            <person name="Hofmann G."/>
            <person name="Homan T."/>
            <person name="Horio T."/>
            <person name="Horiuchi H."/>
            <person name="James S."/>
            <person name="Jones M."/>
            <person name="Karaffa L."/>
            <person name="Karanyi Z."/>
            <person name="Kato M."/>
            <person name="Keller N."/>
            <person name="Kelly D.E."/>
            <person name="Kiel J.A."/>
            <person name="Kim J.M."/>
            <person name="van der Klei I.J."/>
            <person name="Klis F.M."/>
            <person name="Kovalchuk A."/>
            <person name="Krasevec N."/>
            <person name="Kubicek C.P."/>
            <person name="Liu B."/>
            <person name="Maccabe A."/>
            <person name="Meyer V."/>
            <person name="Mirabito P."/>
            <person name="Miskei M."/>
            <person name="Mos M."/>
            <person name="Mullins J."/>
            <person name="Nelson D.R."/>
            <person name="Nielsen J."/>
            <person name="Oakley B.R."/>
            <person name="Osmani S.A."/>
            <person name="Pakula T."/>
            <person name="Paszewski A."/>
            <person name="Paulsen I."/>
            <person name="Pilsyk S."/>
            <person name="Pocsi I."/>
            <person name="Punt P.J."/>
            <person name="Ram A.F."/>
            <person name="Ren Q."/>
            <person name="Robellet X."/>
            <person name="Robson G."/>
            <person name="Seiboth B."/>
            <person name="van Solingen P."/>
            <person name="Specht T."/>
            <person name="Sun J."/>
            <person name="Taheri-Talesh N."/>
            <person name="Takeshita N."/>
            <person name="Ussery D."/>
            <person name="vanKuyk P.A."/>
            <person name="Visser H."/>
            <person name="van de Vondervoort P.J."/>
            <person name="de Vries R.P."/>
            <person name="Walton J."/>
            <person name="Xiang X."/>
            <person name="Xiong Y."/>
            <person name="Zeng A.P."/>
            <person name="Brandt B.W."/>
            <person name="Cornell M.J."/>
            <person name="van den Hondel C.A."/>
            <person name="Visser J."/>
            <person name="Oliver S.G."/>
            <person name="Turner G."/>
        </authorList>
    </citation>
    <scope>GENOME REANNOTATION</scope>
    <source>
        <strain evidence="4">FGSC A4 / ATCC 38163 / CBS 112.46 / NRRL 194 / M139</strain>
    </source>
</reference>
<dbReference type="PANTHER" id="PTHR24148:SF73">
    <property type="entry name" value="HET DOMAIN PROTEIN (AFU_ORTHOLOGUE AFUA_8G01020)"/>
    <property type="match status" value="1"/>
</dbReference>
<proteinExistence type="predicted"/>
<dbReference type="GeneID" id="2871796"/>
<accession>C8VGB3</accession>